<evidence type="ECO:0000313" key="3">
    <source>
        <dbReference type="Proteomes" id="UP001162640"/>
    </source>
</evidence>
<dbReference type="Gene3D" id="1.25.40.10">
    <property type="entry name" value="Tetratricopeptide repeat domain"/>
    <property type="match status" value="1"/>
</dbReference>
<feature type="region of interest" description="Disordered" evidence="1">
    <location>
        <begin position="121"/>
        <end position="163"/>
    </location>
</feature>
<feature type="compositionally biased region" description="Acidic residues" evidence="1">
    <location>
        <begin position="236"/>
        <end position="248"/>
    </location>
</feature>
<name>A0A9W7DX32_9STRA</name>
<feature type="compositionally biased region" description="Pro residues" evidence="1">
    <location>
        <begin position="151"/>
        <end position="163"/>
    </location>
</feature>
<dbReference type="InterPro" id="IPR052769">
    <property type="entry name" value="TPR_domain_protein"/>
</dbReference>
<dbReference type="EMBL" id="BLQM01000035">
    <property type="protein sequence ID" value="GMH53863.1"/>
    <property type="molecule type" value="Genomic_DNA"/>
</dbReference>
<dbReference type="SUPFAM" id="SSF48452">
    <property type="entry name" value="TPR-like"/>
    <property type="match status" value="1"/>
</dbReference>
<accession>A0A9W7DX32</accession>
<feature type="region of interest" description="Disordered" evidence="1">
    <location>
        <begin position="229"/>
        <end position="249"/>
    </location>
</feature>
<feature type="region of interest" description="Disordered" evidence="1">
    <location>
        <begin position="25"/>
        <end position="53"/>
    </location>
</feature>
<dbReference type="AlphaFoldDB" id="A0A9W7DX32"/>
<gene>
    <name evidence="2" type="ORF">TL16_g01549</name>
</gene>
<evidence type="ECO:0000256" key="1">
    <source>
        <dbReference type="SAM" id="MobiDB-lite"/>
    </source>
</evidence>
<dbReference type="PANTHER" id="PTHR46014:SF1">
    <property type="entry name" value="TETRATRICOPEPTIDE REPEAT PROTEIN 1"/>
    <property type="match status" value="1"/>
</dbReference>
<evidence type="ECO:0000313" key="2">
    <source>
        <dbReference type="EMBL" id="GMH53863.1"/>
    </source>
</evidence>
<feature type="compositionally biased region" description="Basic and acidic residues" evidence="1">
    <location>
        <begin position="121"/>
        <end position="147"/>
    </location>
</feature>
<dbReference type="Proteomes" id="UP001162640">
    <property type="component" value="Unassembled WGS sequence"/>
</dbReference>
<proteinExistence type="predicted"/>
<dbReference type="PANTHER" id="PTHR46014">
    <property type="entry name" value="TETRATRICOPEPTIDE REPEAT PROTEIN 1"/>
    <property type="match status" value="1"/>
</dbReference>
<dbReference type="InterPro" id="IPR011990">
    <property type="entry name" value="TPR-like_helical_dom_sf"/>
</dbReference>
<protein>
    <submittedName>
        <fullName evidence="2">Uncharacterized protein</fullName>
    </submittedName>
</protein>
<sequence>MASFASSGFDISSTNSDVVHELDGSVTPVTLTTPPPKTNDVPNLSPPHVKENDKPLHAQMKTRGNNLFKSSDYLGALELYTSAITECEKVCEEDNPDVEYVFNERLVEMIEEREHAEKTELAKIRREKEEEERRQEKEARMKERGEEPLPAEIPPTPRTPIPQPPINYPPSSYRTLLSTYHNNTAACLLPLGRLPECKTNCDIALSYDPEYIKAYIRRAKVREKILDKDANPWNGDGEEGEGGGEGDIDGALSDITKAIELMSLKTLTKSEQKTLTSIKLESNRLQKLSDARMEKMKEETMGKLKDLGNSLLSNFGLSLDNFTANQDPVSGGYSIGFNNK</sequence>
<reference evidence="3" key="1">
    <citation type="journal article" date="2023" name="Commun. Biol.">
        <title>Genome analysis of Parmales, the sister group of diatoms, reveals the evolutionary specialization of diatoms from phago-mixotrophs to photoautotrophs.</title>
        <authorList>
            <person name="Ban H."/>
            <person name="Sato S."/>
            <person name="Yoshikawa S."/>
            <person name="Yamada K."/>
            <person name="Nakamura Y."/>
            <person name="Ichinomiya M."/>
            <person name="Sato N."/>
            <person name="Blanc-Mathieu R."/>
            <person name="Endo H."/>
            <person name="Kuwata A."/>
            <person name="Ogata H."/>
        </authorList>
    </citation>
    <scope>NUCLEOTIDE SEQUENCE [LARGE SCALE GENOMIC DNA]</scope>
</reference>
<organism evidence="2 3">
    <name type="scientific">Triparma laevis f. inornata</name>
    <dbReference type="NCBI Taxonomy" id="1714386"/>
    <lineage>
        <taxon>Eukaryota</taxon>
        <taxon>Sar</taxon>
        <taxon>Stramenopiles</taxon>
        <taxon>Ochrophyta</taxon>
        <taxon>Bolidophyceae</taxon>
        <taxon>Parmales</taxon>
        <taxon>Triparmaceae</taxon>
        <taxon>Triparma</taxon>
    </lineage>
</organism>
<comment type="caution">
    <text evidence="2">The sequence shown here is derived from an EMBL/GenBank/DDBJ whole genome shotgun (WGS) entry which is preliminary data.</text>
</comment>